<feature type="region of interest" description="Disordered" evidence="1">
    <location>
        <begin position="17"/>
        <end position="47"/>
    </location>
</feature>
<proteinExistence type="predicted"/>
<name>A0A8S5ME14_9CAUD</name>
<evidence type="ECO:0000313" key="2">
    <source>
        <dbReference type="EMBL" id="DAD80179.1"/>
    </source>
</evidence>
<evidence type="ECO:0000256" key="1">
    <source>
        <dbReference type="SAM" id="MobiDB-lite"/>
    </source>
</evidence>
<organism evidence="2">
    <name type="scientific">Siphoviridae sp. cttxG5</name>
    <dbReference type="NCBI Taxonomy" id="2826498"/>
    <lineage>
        <taxon>Viruses</taxon>
        <taxon>Duplodnaviria</taxon>
        <taxon>Heunggongvirae</taxon>
        <taxon>Uroviricota</taxon>
        <taxon>Caudoviricetes</taxon>
    </lineage>
</organism>
<protein>
    <submittedName>
        <fullName evidence="2">Uncharacterized protein</fullName>
    </submittedName>
</protein>
<reference evidence="2" key="1">
    <citation type="journal article" date="2021" name="Proc. Natl. Acad. Sci. U.S.A.">
        <title>A Catalog of Tens of Thousands of Viruses from Human Metagenomes Reveals Hidden Associations with Chronic Diseases.</title>
        <authorList>
            <person name="Tisza M.J."/>
            <person name="Buck C.B."/>
        </authorList>
    </citation>
    <scope>NUCLEOTIDE SEQUENCE</scope>
    <source>
        <strain evidence="2">CttxG5</strain>
    </source>
</reference>
<accession>A0A8S5ME14</accession>
<sequence length="47" mass="5012">MFFVVSVYCKYAETDSVRPTKEGHPSAAGKGGVSFGSQLGFESPAFH</sequence>
<dbReference type="EMBL" id="BK014881">
    <property type="protein sequence ID" value="DAD80179.1"/>
    <property type="molecule type" value="Genomic_DNA"/>
</dbReference>